<sequence>MSDLPATAEVVVIGGGVMGASTAYHLALRGCSDVVLLESQPFFGQGATGKCAGGIRYQFSTAINIRLSQLSLPMLARFEAETGQPIDLRYPGYMLLATTEQNVAEFRRNVALQHSLGVMTEWLDGDEVRRRVPQLAAEDVLAATYHAGDGLADPHGVVAGYVTAARRLGVRTYTDAPVTAIETVGGRVVAVVTPRGRIACRAVVNAAGPWAGLVGDMAGAPLPITPVRRQMLTTTALPDLPPDFPFVIDFAQSLYFHREGRGVLTGMSNPTQPPGFDESVDPDWELIHLEAAVARLPLLAHAGLQAHWAGLYEVTPDAHPIIGRVPHLENLVVVAGYAGHGFMHGPVAGLLVSEILLDGQAHTLDIDQLAYDRFAAGRLVSEYNVI</sequence>
<keyword evidence="1" id="KW-0560">Oxidoreductase</keyword>
<dbReference type="OrthoDB" id="9794226at2"/>
<dbReference type="InterPro" id="IPR006076">
    <property type="entry name" value="FAD-dep_OxRdtase"/>
</dbReference>
<keyword evidence="4" id="KW-1185">Reference proteome</keyword>
<dbReference type="EMBL" id="LN890655">
    <property type="protein sequence ID" value="CUS03295.2"/>
    <property type="molecule type" value="Genomic_DNA"/>
</dbReference>
<organism evidence="3 4">
    <name type="scientific">Candidatus Promineifilum breve</name>
    <dbReference type="NCBI Taxonomy" id="1806508"/>
    <lineage>
        <taxon>Bacteria</taxon>
        <taxon>Bacillati</taxon>
        <taxon>Chloroflexota</taxon>
        <taxon>Ardenticatenia</taxon>
        <taxon>Candidatus Promineifilales</taxon>
        <taxon>Candidatus Promineifilaceae</taxon>
        <taxon>Candidatus Promineifilum</taxon>
    </lineage>
</organism>
<dbReference type="Proteomes" id="UP000215027">
    <property type="component" value="Chromosome I"/>
</dbReference>
<protein>
    <submittedName>
        <fullName evidence="3">FAD dependent oxidoreductase</fullName>
    </submittedName>
</protein>
<dbReference type="RefSeq" id="WP_095042809.1">
    <property type="nucleotide sequence ID" value="NZ_LN890655.1"/>
</dbReference>
<feature type="domain" description="FAD dependent oxidoreductase" evidence="2">
    <location>
        <begin position="10"/>
        <end position="354"/>
    </location>
</feature>
<evidence type="ECO:0000259" key="2">
    <source>
        <dbReference type="Pfam" id="PF01266"/>
    </source>
</evidence>
<dbReference type="InterPro" id="IPR036188">
    <property type="entry name" value="FAD/NAD-bd_sf"/>
</dbReference>
<dbReference type="AlphaFoldDB" id="A0A160T3S1"/>
<dbReference type="SUPFAM" id="SSF51905">
    <property type="entry name" value="FAD/NAD(P)-binding domain"/>
    <property type="match status" value="1"/>
</dbReference>
<reference evidence="3" key="1">
    <citation type="submission" date="2016-01" db="EMBL/GenBank/DDBJ databases">
        <authorList>
            <person name="Mcilroy J.S."/>
            <person name="Karst M S."/>
            <person name="Albertsen M."/>
        </authorList>
    </citation>
    <scope>NUCLEOTIDE SEQUENCE</scope>
    <source>
        <strain evidence="3">Cfx-K</strain>
    </source>
</reference>
<dbReference type="GO" id="GO:0016491">
    <property type="term" value="F:oxidoreductase activity"/>
    <property type="evidence" value="ECO:0007669"/>
    <property type="project" value="UniProtKB-KW"/>
</dbReference>
<gene>
    <name evidence="3" type="ORF">CFX0092_A1417</name>
</gene>
<dbReference type="KEGG" id="pbf:CFX0092_A1417"/>
<accession>A0A160T3S1</accession>
<dbReference type="PANTHER" id="PTHR13847">
    <property type="entry name" value="SARCOSINE DEHYDROGENASE-RELATED"/>
    <property type="match status" value="1"/>
</dbReference>
<dbReference type="Gene3D" id="3.30.9.10">
    <property type="entry name" value="D-Amino Acid Oxidase, subunit A, domain 2"/>
    <property type="match status" value="1"/>
</dbReference>
<dbReference type="GO" id="GO:0005737">
    <property type="term" value="C:cytoplasm"/>
    <property type="evidence" value="ECO:0007669"/>
    <property type="project" value="TreeGrafter"/>
</dbReference>
<evidence type="ECO:0000256" key="1">
    <source>
        <dbReference type="ARBA" id="ARBA00023002"/>
    </source>
</evidence>
<dbReference type="Pfam" id="PF01266">
    <property type="entry name" value="DAO"/>
    <property type="match status" value="1"/>
</dbReference>
<dbReference type="SUPFAM" id="SSF54373">
    <property type="entry name" value="FAD-linked reductases, C-terminal domain"/>
    <property type="match status" value="1"/>
</dbReference>
<dbReference type="PANTHER" id="PTHR13847:SF287">
    <property type="entry name" value="FAD-DEPENDENT OXIDOREDUCTASE DOMAIN-CONTAINING PROTEIN 1"/>
    <property type="match status" value="1"/>
</dbReference>
<evidence type="ECO:0000313" key="4">
    <source>
        <dbReference type="Proteomes" id="UP000215027"/>
    </source>
</evidence>
<dbReference type="Gene3D" id="3.50.50.60">
    <property type="entry name" value="FAD/NAD(P)-binding domain"/>
    <property type="match status" value="1"/>
</dbReference>
<evidence type="ECO:0000313" key="3">
    <source>
        <dbReference type="EMBL" id="CUS03295.2"/>
    </source>
</evidence>
<name>A0A160T3S1_9CHLR</name>
<proteinExistence type="predicted"/>